<dbReference type="InterPro" id="IPR058394">
    <property type="entry name" value="DUF8081"/>
</dbReference>
<sequence>MVDYIVEIKDSVFHETPLAEANFDEDGRLAFDSKADAEE</sequence>
<gene>
    <name evidence="2" type="ORF">C468_01095</name>
</gene>
<dbReference type="Pfam" id="PF26297">
    <property type="entry name" value="DUF8081"/>
    <property type="match status" value="1"/>
</dbReference>
<comment type="caution">
    <text evidence="2">The sequence shown here is derived from an EMBL/GenBank/DDBJ whole genome shotgun (WGS) entry which is preliminary data.</text>
</comment>
<evidence type="ECO:0000313" key="2">
    <source>
        <dbReference type="EMBL" id="EMA70088.1"/>
    </source>
</evidence>
<proteinExistence type="predicted"/>
<reference evidence="2 3" key="1">
    <citation type="journal article" date="2014" name="PLoS Genet.">
        <title>Phylogenetically driven sequencing of extremely halophilic archaea reveals strategies for static and dynamic osmo-response.</title>
        <authorList>
            <person name="Becker E.A."/>
            <person name="Seitzer P.M."/>
            <person name="Tritt A."/>
            <person name="Larsen D."/>
            <person name="Krusor M."/>
            <person name="Yao A.I."/>
            <person name="Wu D."/>
            <person name="Madern D."/>
            <person name="Eisen J.A."/>
            <person name="Darling A.E."/>
            <person name="Facciotti M.T."/>
        </authorList>
    </citation>
    <scope>NUCLEOTIDE SEQUENCE [LARGE SCALE GENOMIC DNA]</scope>
    <source>
        <strain evidence="2 3">JCM 14978</strain>
    </source>
</reference>
<dbReference type="STRING" id="1230456.C468_01095"/>
<dbReference type="PATRIC" id="fig|1230456.3.peg.203"/>
<evidence type="ECO:0000313" key="3">
    <source>
        <dbReference type="Proteomes" id="UP000011546"/>
    </source>
</evidence>
<evidence type="ECO:0000259" key="1">
    <source>
        <dbReference type="Pfam" id="PF26297"/>
    </source>
</evidence>
<protein>
    <recommendedName>
        <fullName evidence="1">DUF8081 domain-containing protein</fullName>
    </recommendedName>
</protein>
<feature type="domain" description="DUF8081" evidence="1">
    <location>
        <begin position="4"/>
        <end position="39"/>
    </location>
</feature>
<dbReference type="EMBL" id="AOJH01000006">
    <property type="protein sequence ID" value="EMA70088.1"/>
    <property type="molecule type" value="Genomic_DNA"/>
</dbReference>
<dbReference type="Proteomes" id="UP000011546">
    <property type="component" value="Unassembled WGS sequence"/>
</dbReference>
<accession>M0PJJ5</accession>
<keyword evidence="3" id="KW-1185">Reference proteome</keyword>
<name>M0PJJ5_9EURY</name>
<dbReference type="AlphaFoldDB" id="M0PJJ5"/>
<organism evidence="2 3">
    <name type="scientific">Halorubrum kocurii JCM 14978</name>
    <dbReference type="NCBI Taxonomy" id="1230456"/>
    <lineage>
        <taxon>Archaea</taxon>
        <taxon>Methanobacteriati</taxon>
        <taxon>Methanobacteriota</taxon>
        <taxon>Stenosarchaea group</taxon>
        <taxon>Halobacteria</taxon>
        <taxon>Halobacteriales</taxon>
        <taxon>Haloferacaceae</taxon>
        <taxon>Halorubrum</taxon>
    </lineage>
</organism>